<dbReference type="RefSeq" id="WP_121101122.1">
    <property type="nucleotide sequence ID" value="NZ_RBII01000002.1"/>
</dbReference>
<evidence type="ECO:0000259" key="3">
    <source>
        <dbReference type="Pfam" id="PF13505"/>
    </source>
</evidence>
<proteinExistence type="predicted"/>
<reference evidence="4 5" key="1">
    <citation type="submission" date="2018-10" db="EMBL/GenBank/DDBJ databases">
        <title>Genomic Encyclopedia of Type Strains, Phase IV (KMG-IV): sequencing the most valuable type-strain genomes for metagenomic binning, comparative biology and taxonomic classification.</title>
        <authorList>
            <person name="Goeker M."/>
        </authorList>
    </citation>
    <scope>NUCLEOTIDE SEQUENCE [LARGE SCALE GENOMIC DNA]</scope>
    <source>
        <strain evidence="4 5">DSM 22008</strain>
    </source>
</reference>
<keyword evidence="1 2" id="KW-0732">Signal</keyword>
<dbReference type="InParanoid" id="A0A420WDI7"/>
<dbReference type="InterPro" id="IPR011250">
    <property type="entry name" value="OMP/PagP_B-barrel"/>
</dbReference>
<feature type="signal peptide" evidence="2">
    <location>
        <begin position="1"/>
        <end position="22"/>
    </location>
</feature>
<evidence type="ECO:0000256" key="2">
    <source>
        <dbReference type="SAM" id="SignalP"/>
    </source>
</evidence>
<feature type="chain" id="PRO_5019576081" evidence="2">
    <location>
        <begin position="23"/>
        <end position="169"/>
    </location>
</feature>
<accession>A0A420WDI7</accession>
<organism evidence="4 5">
    <name type="scientific">Litorimonas taeanensis</name>
    <dbReference type="NCBI Taxonomy" id="568099"/>
    <lineage>
        <taxon>Bacteria</taxon>
        <taxon>Pseudomonadati</taxon>
        <taxon>Pseudomonadota</taxon>
        <taxon>Alphaproteobacteria</taxon>
        <taxon>Maricaulales</taxon>
        <taxon>Robiginitomaculaceae</taxon>
    </lineage>
</organism>
<evidence type="ECO:0000256" key="1">
    <source>
        <dbReference type="ARBA" id="ARBA00022729"/>
    </source>
</evidence>
<name>A0A420WDI7_9PROT</name>
<evidence type="ECO:0000313" key="5">
    <source>
        <dbReference type="Proteomes" id="UP000282211"/>
    </source>
</evidence>
<dbReference type="OrthoDB" id="7173051at2"/>
<keyword evidence="5" id="KW-1185">Reference proteome</keyword>
<dbReference type="Pfam" id="PF13505">
    <property type="entry name" value="OMP_b-brl"/>
    <property type="match status" value="1"/>
</dbReference>
<protein>
    <submittedName>
        <fullName evidence="4">Opacity protein-like surface antigen</fullName>
    </submittedName>
</protein>
<dbReference type="Gene3D" id="2.40.160.20">
    <property type="match status" value="1"/>
</dbReference>
<dbReference type="InterPro" id="IPR027385">
    <property type="entry name" value="Beta-barrel_OMP"/>
</dbReference>
<dbReference type="AlphaFoldDB" id="A0A420WDI7"/>
<gene>
    <name evidence="4" type="ORF">DES40_1852</name>
</gene>
<feature type="domain" description="Outer membrane protein beta-barrel" evidence="3">
    <location>
        <begin position="9"/>
        <end position="169"/>
    </location>
</feature>
<dbReference type="EMBL" id="RBII01000002">
    <property type="protein sequence ID" value="RKQ69071.1"/>
    <property type="molecule type" value="Genomic_DNA"/>
</dbReference>
<sequence>MKFLKTTIATLALTGFAGQAMAQDTGAYGTLGVSTYEFDTYNITGRLGYNLNEYFGIEGEGSIGVIGEDDNGVEVDTEWDLGAYAVARLPLSNQFEAFVRGGYTVVSVEATVAGVTDSDEVDGYAVGGGVQYNLNDRSGLRLGYTYKDGDLNGVDLDADVWDVSYVRKF</sequence>
<dbReference type="SUPFAM" id="SSF56925">
    <property type="entry name" value="OMPA-like"/>
    <property type="match status" value="1"/>
</dbReference>
<comment type="caution">
    <text evidence="4">The sequence shown here is derived from an EMBL/GenBank/DDBJ whole genome shotgun (WGS) entry which is preliminary data.</text>
</comment>
<dbReference type="Proteomes" id="UP000282211">
    <property type="component" value="Unassembled WGS sequence"/>
</dbReference>
<evidence type="ECO:0000313" key="4">
    <source>
        <dbReference type="EMBL" id="RKQ69071.1"/>
    </source>
</evidence>